<gene>
    <name evidence="1" type="ORF">Ciccas_005183</name>
</gene>
<reference evidence="1 2" key="1">
    <citation type="submission" date="2024-11" db="EMBL/GenBank/DDBJ databases">
        <title>Adaptive evolution of stress response genes in parasites aligns with host niche diversity.</title>
        <authorList>
            <person name="Hahn C."/>
            <person name="Resl P."/>
        </authorList>
    </citation>
    <scope>NUCLEOTIDE SEQUENCE [LARGE SCALE GENOMIC DNA]</scope>
    <source>
        <strain evidence="1">EGGRZ-B1_66</strain>
        <tissue evidence="1">Body</tissue>
    </source>
</reference>
<protein>
    <submittedName>
        <fullName evidence="1">Uncharacterized protein</fullName>
    </submittedName>
</protein>
<comment type="caution">
    <text evidence="1">The sequence shown here is derived from an EMBL/GenBank/DDBJ whole genome shotgun (WGS) entry which is preliminary data.</text>
</comment>
<name>A0ABD2Q9L6_9PLAT</name>
<dbReference type="Proteomes" id="UP001626550">
    <property type="component" value="Unassembled WGS sequence"/>
</dbReference>
<organism evidence="1 2">
    <name type="scientific">Cichlidogyrus casuarinus</name>
    <dbReference type="NCBI Taxonomy" id="1844966"/>
    <lineage>
        <taxon>Eukaryota</taxon>
        <taxon>Metazoa</taxon>
        <taxon>Spiralia</taxon>
        <taxon>Lophotrochozoa</taxon>
        <taxon>Platyhelminthes</taxon>
        <taxon>Monogenea</taxon>
        <taxon>Monopisthocotylea</taxon>
        <taxon>Dactylogyridea</taxon>
        <taxon>Ancyrocephalidae</taxon>
        <taxon>Cichlidogyrus</taxon>
    </lineage>
</organism>
<dbReference type="AlphaFoldDB" id="A0ABD2Q9L6"/>
<proteinExistence type="predicted"/>
<accession>A0ABD2Q9L6</accession>
<sequence>MPHYFRRGFLSEIDREFLAKYALHQIQPSLHYWLLRGDLESIEVESFKQIFRVYRLVIKALSNASDDNLEEAKRNKSTLSSIESTLILAYRLCPSVWTDKAGQNAELSSIVARGDAITSEKEPKSLSATSGQTEN</sequence>
<keyword evidence="2" id="KW-1185">Reference proteome</keyword>
<dbReference type="EMBL" id="JBJKFK010000587">
    <property type="protein sequence ID" value="KAL3316173.1"/>
    <property type="molecule type" value="Genomic_DNA"/>
</dbReference>
<evidence type="ECO:0000313" key="1">
    <source>
        <dbReference type="EMBL" id="KAL3316173.1"/>
    </source>
</evidence>
<evidence type="ECO:0000313" key="2">
    <source>
        <dbReference type="Proteomes" id="UP001626550"/>
    </source>
</evidence>